<proteinExistence type="predicted"/>
<dbReference type="AlphaFoldDB" id="A0AAN0MER1"/>
<dbReference type="Pfam" id="PF19461">
    <property type="entry name" value="DUF5998"/>
    <property type="match status" value="1"/>
</dbReference>
<dbReference type="EMBL" id="AP028056">
    <property type="protein sequence ID" value="BEH00944.1"/>
    <property type="molecule type" value="Genomic_DNA"/>
</dbReference>
<gene>
    <name evidence="1" type="ORF">brsh051_02250</name>
</gene>
<dbReference type="KEGG" id="broo:brsh051_02250"/>
<dbReference type="InterPro" id="IPR046040">
    <property type="entry name" value="DUF5998"/>
</dbReference>
<evidence type="ECO:0000313" key="2">
    <source>
        <dbReference type="Proteomes" id="UP001431656"/>
    </source>
</evidence>
<dbReference type="Proteomes" id="UP001431656">
    <property type="component" value="Chromosome"/>
</dbReference>
<evidence type="ECO:0000313" key="1">
    <source>
        <dbReference type="EMBL" id="BEH00944.1"/>
    </source>
</evidence>
<name>A0AAN0MER1_9ACTN</name>
<organism evidence="1 2">
    <name type="scientific">Brooklawnia propionicigenes</name>
    <dbReference type="NCBI Taxonomy" id="3041175"/>
    <lineage>
        <taxon>Bacteria</taxon>
        <taxon>Bacillati</taxon>
        <taxon>Actinomycetota</taxon>
        <taxon>Actinomycetes</taxon>
        <taxon>Propionibacteriales</taxon>
        <taxon>Propionibacteriaceae</taxon>
        <taxon>Brooklawnia</taxon>
    </lineage>
</organism>
<keyword evidence="2" id="KW-1185">Reference proteome</keyword>
<dbReference type="RefSeq" id="WP_286266774.1">
    <property type="nucleotide sequence ID" value="NZ_AP028056.1"/>
</dbReference>
<accession>A0AAN0MER1</accession>
<sequence>MRREVKTSPGQLPEPLQTQINDCGFFPQLVADSVALALGREPVDVFLVHHEATFAPEGIGRHLSVLVLTATRLIVCHTDEHTDDPANATAISSTESVPLRLLGAVALTRVISQPEHFGSAGAQTVETWLTLSWSTVRRIDLEPATCGDPSCTADHGFQGSDVAEDMVIRMSPVSDGAENVQRLVEFGTALQQRVH</sequence>
<reference evidence="1" key="1">
    <citation type="journal article" date="2024" name="Int. J. Syst. Evol. Microbiol.">
        <title>Brooklawnia propionicigenes sp. nov., a facultatively anaerobic, propionate-producing bacterium isolated from a methanogenic reactor treating waste from cattle farms.</title>
        <authorList>
            <person name="Akita Y."/>
            <person name="Ueki A."/>
            <person name="Tonouchi A."/>
            <person name="Sugawara Y."/>
            <person name="Honma S."/>
            <person name="Kaku N."/>
            <person name="Ueki K."/>
        </authorList>
    </citation>
    <scope>NUCLEOTIDE SEQUENCE</scope>
    <source>
        <strain evidence="1">SH051</strain>
    </source>
</reference>
<protein>
    <submittedName>
        <fullName evidence="1">DUF5998 family protein</fullName>
    </submittedName>
</protein>